<evidence type="ECO:0000256" key="6">
    <source>
        <dbReference type="PROSITE-ProRule" id="PRU00239"/>
    </source>
</evidence>
<feature type="compositionally biased region" description="Acidic residues" evidence="7">
    <location>
        <begin position="892"/>
        <end position="905"/>
    </location>
</feature>
<feature type="compositionally biased region" description="Basic residues" evidence="7">
    <location>
        <begin position="935"/>
        <end position="945"/>
    </location>
</feature>
<feature type="compositionally biased region" description="Acidic residues" evidence="7">
    <location>
        <begin position="1003"/>
        <end position="1012"/>
    </location>
</feature>
<feature type="region of interest" description="Disordered" evidence="7">
    <location>
        <begin position="1"/>
        <end position="40"/>
    </location>
</feature>
<feature type="compositionally biased region" description="Basic residues" evidence="7">
    <location>
        <begin position="1067"/>
        <end position="1076"/>
    </location>
</feature>
<evidence type="ECO:0000313" key="10">
    <source>
        <dbReference type="Proteomes" id="UP001203852"/>
    </source>
</evidence>
<feature type="region of interest" description="Disordered" evidence="7">
    <location>
        <begin position="836"/>
        <end position="976"/>
    </location>
</feature>
<dbReference type="CDD" id="cd00044">
    <property type="entry name" value="CysPc"/>
    <property type="match status" value="1"/>
</dbReference>
<evidence type="ECO:0000259" key="8">
    <source>
        <dbReference type="PROSITE" id="PS50203"/>
    </source>
</evidence>
<dbReference type="Proteomes" id="UP001203852">
    <property type="component" value="Unassembled WGS sequence"/>
</dbReference>
<feature type="region of interest" description="Disordered" evidence="7">
    <location>
        <begin position="596"/>
        <end position="722"/>
    </location>
</feature>
<dbReference type="PANTHER" id="PTHR10183:SF379">
    <property type="entry name" value="CALPAIN-5"/>
    <property type="match status" value="1"/>
</dbReference>
<protein>
    <recommendedName>
        <fullName evidence="8">Calpain catalytic domain-containing protein</fullName>
    </recommendedName>
</protein>
<feature type="region of interest" description="Disordered" evidence="7">
    <location>
        <begin position="780"/>
        <end position="802"/>
    </location>
</feature>
<dbReference type="AlphaFoldDB" id="A0AAN6IA68"/>
<dbReference type="PANTHER" id="PTHR10183">
    <property type="entry name" value="CALPAIN"/>
    <property type="match status" value="1"/>
</dbReference>
<gene>
    <name evidence="9" type="ORF">EDD36DRAFT_467440</name>
</gene>
<keyword evidence="3 6" id="KW-0378">Hydrolase</keyword>
<reference evidence="9" key="1">
    <citation type="journal article" date="2022" name="bioRxiv">
        <title>Deciphering the potential niche of two novel black yeast fungi from a biological soil crust based on their genomes, phenotypes, and melanin regulation.</title>
        <authorList>
            <consortium name="DOE Joint Genome Institute"/>
            <person name="Carr E.C."/>
            <person name="Barton Q."/>
            <person name="Grambo S."/>
            <person name="Sullivan M."/>
            <person name="Renfro C.M."/>
            <person name="Kuo A."/>
            <person name="Pangilinan J."/>
            <person name="Lipzen A."/>
            <person name="Keymanesh K."/>
            <person name="Savage E."/>
            <person name="Barry K."/>
            <person name="Grigoriev I.V."/>
            <person name="Riekhof W.R."/>
            <person name="Harris S.S."/>
        </authorList>
    </citation>
    <scope>NUCLEOTIDE SEQUENCE</scope>
    <source>
        <strain evidence="9">JF 03-4F</strain>
    </source>
</reference>
<feature type="active site" evidence="5 6">
    <location>
        <position position="389"/>
    </location>
</feature>
<keyword evidence="10" id="KW-1185">Reference proteome</keyword>
<dbReference type="InterPro" id="IPR001300">
    <property type="entry name" value="Peptidase_C2_calpain_cat"/>
</dbReference>
<evidence type="ECO:0000313" key="9">
    <source>
        <dbReference type="EMBL" id="KAI1610372.1"/>
    </source>
</evidence>
<dbReference type="SMART" id="SM00230">
    <property type="entry name" value="CysPc"/>
    <property type="match status" value="1"/>
</dbReference>
<dbReference type="GO" id="GO:0004198">
    <property type="term" value="F:calcium-dependent cysteine-type endopeptidase activity"/>
    <property type="evidence" value="ECO:0007669"/>
    <property type="project" value="InterPro"/>
</dbReference>
<accession>A0AAN6IA68</accession>
<keyword evidence="2 6" id="KW-0645">Protease</keyword>
<dbReference type="EMBL" id="MU404358">
    <property type="protein sequence ID" value="KAI1610372.1"/>
    <property type="molecule type" value="Genomic_DNA"/>
</dbReference>
<feature type="active site" evidence="5 6">
    <location>
        <position position="369"/>
    </location>
</feature>
<evidence type="ECO:0000256" key="7">
    <source>
        <dbReference type="SAM" id="MobiDB-lite"/>
    </source>
</evidence>
<dbReference type="InterPro" id="IPR038765">
    <property type="entry name" value="Papain-like_cys_pep_sf"/>
</dbReference>
<dbReference type="PROSITE" id="PS50203">
    <property type="entry name" value="CALPAIN_CAT"/>
    <property type="match status" value="1"/>
</dbReference>
<feature type="active site" evidence="5 6">
    <location>
        <position position="178"/>
    </location>
</feature>
<proteinExistence type="inferred from homology"/>
<evidence type="ECO:0000256" key="4">
    <source>
        <dbReference type="ARBA" id="ARBA00022807"/>
    </source>
</evidence>
<feature type="compositionally biased region" description="Basic and acidic residues" evidence="7">
    <location>
        <begin position="991"/>
        <end position="1002"/>
    </location>
</feature>
<feature type="compositionally biased region" description="Basic residues" evidence="7">
    <location>
        <begin position="632"/>
        <end position="654"/>
    </location>
</feature>
<feature type="compositionally biased region" description="Basic and acidic residues" evidence="7">
    <location>
        <begin position="1053"/>
        <end position="1066"/>
    </location>
</feature>
<evidence type="ECO:0000256" key="2">
    <source>
        <dbReference type="ARBA" id="ARBA00022670"/>
    </source>
</evidence>
<comment type="similarity">
    <text evidence="1">Belongs to the peptidase C2 family.</text>
</comment>
<comment type="caution">
    <text evidence="9">The sequence shown here is derived from an EMBL/GenBank/DDBJ whole genome shotgun (WGS) entry which is preliminary data.</text>
</comment>
<name>A0AAN6IA68_9EURO</name>
<keyword evidence="4 6" id="KW-0788">Thiol protease</keyword>
<dbReference type="Pfam" id="PF00648">
    <property type="entry name" value="Peptidase_C2"/>
    <property type="match status" value="1"/>
</dbReference>
<feature type="compositionally biased region" description="Basic and acidic residues" evidence="7">
    <location>
        <begin position="1"/>
        <end position="13"/>
    </location>
</feature>
<organism evidence="9 10">
    <name type="scientific">Exophiala viscosa</name>
    <dbReference type="NCBI Taxonomy" id="2486360"/>
    <lineage>
        <taxon>Eukaryota</taxon>
        <taxon>Fungi</taxon>
        <taxon>Dikarya</taxon>
        <taxon>Ascomycota</taxon>
        <taxon>Pezizomycotina</taxon>
        <taxon>Eurotiomycetes</taxon>
        <taxon>Chaetothyriomycetidae</taxon>
        <taxon>Chaetothyriales</taxon>
        <taxon>Herpotrichiellaceae</taxon>
        <taxon>Exophiala</taxon>
    </lineage>
</organism>
<sequence length="1076" mass="121221">MADPRDNIGRDGRYYGPPPDEPSPNRPPQIRRKPRKLTPQDAVQQYWDRLDSKYPGKVFTVLPNNPYARKKAAKIPDGTVHGQRAAKSYEEARAECTKDVDRIIKECRRLNQKYRDPHFDIEWDLKSKNRNCLDGLSVIGDSMKPKGVKRVTDIFEKPEFYINGPTAGDVRQGRDGDCYLMAALCGLGNKEGLIDKVCVKHDWKVGVYGFVFFRDGEWQYTIIDDKLYLRAPDYDEAQDERVVWDDINRADSAEEYRKAHQTGSRALYFAQCSEENETWLPLLEKAYAKAHGDFASIDGGFTGEAIEDLTGGVTTEIYSTDILDREDFWNNELLQVGKTFLFGCATGFYSDWLDTSGQPREREGIAENHAYSIMDAKEVGGHRLLKLRNPWGKKEWTGKWSDGDSVWNASWMDLLDHKFGNDGIFWISFEDLLKKYQIIDRTRIFGPEWHVTQCWTSLSVSWSAEYHSTKFSLTLEKKAQVVIVLAQLDETYFRGLEGAYAFDLQFRLESDNKEDENDYILRSNANYAMARSVSTDIELDAGTYSVLMRITATRHVDRDHLEDVLPMYAATRREKLIQMGLSYDLAHAKGVIVETEAEQKERKERRKAQKVKDRQKLKMKLNKEAEKEWTKRKDRHEKQKARNARIQQWRKRKRSADERVDNSKVNGVNPGLSAAGGEISNENGVPNEHKPQDTREQNGELQDDPSGSMQGQTAKVEDLAFRKKGDRVDEIIHNMGGFDTPSTTKAPEELSAEKVVEPLEDVILTADQESKANLLTEVQADSHQAPNKLEPGIAGTGTNEDVKPFKAEGAEATTNVKMATSQPSPSIASKATVSTMESAKGNWAGTAGNPSRYPLRSDTFNTTAAMIGADMRAGASEDDLENGDQRPADNESVQEDNANSEDDGDSFPPFDWDSQLDMPSESSDHESSPTSSARGRPRPRRRRRRPGPDNGPPPDMKDGRERTDDAGEGPDEPWNAVCVVGLRVYSTLSGEKVRLKVVRPLDDDNSDGENNDEGDRREIDQEDEAKGTKLDPDDISKGAVAVVPQSTGVEVEEGGKAEIKKGEHMRLGRKLGRRPR</sequence>
<feature type="compositionally biased region" description="Basic and acidic residues" evidence="7">
    <location>
        <begin position="687"/>
        <end position="698"/>
    </location>
</feature>
<feature type="compositionally biased region" description="Basic and acidic residues" evidence="7">
    <location>
        <begin position="955"/>
        <end position="965"/>
    </location>
</feature>
<evidence type="ECO:0000256" key="5">
    <source>
        <dbReference type="PIRSR" id="PIRSR622684-1"/>
    </source>
</evidence>
<feature type="compositionally biased region" description="Basic and acidic residues" evidence="7">
    <location>
        <begin position="1013"/>
        <end position="1036"/>
    </location>
</feature>
<feature type="region of interest" description="Disordered" evidence="7">
    <location>
        <begin position="989"/>
        <end position="1076"/>
    </location>
</feature>
<feature type="compositionally biased region" description="Basic and acidic residues" evidence="7">
    <location>
        <begin position="610"/>
        <end position="631"/>
    </location>
</feature>
<dbReference type="PRINTS" id="PR00704">
    <property type="entry name" value="CALPAIN"/>
</dbReference>
<evidence type="ECO:0000256" key="3">
    <source>
        <dbReference type="ARBA" id="ARBA00022801"/>
    </source>
</evidence>
<feature type="compositionally biased region" description="Pro residues" evidence="7">
    <location>
        <begin position="16"/>
        <end position="27"/>
    </location>
</feature>
<dbReference type="Gene3D" id="3.90.70.10">
    <property type="entry name" value="Cysteine proteinases"/>
    <property type="match status" value="1"/>
</dbReference>
<dbReference type="InterPro" id="IPR022684">
    <property type="entry name" value="Calpain_cysteine_protease"/>
</dbReference>
<feature type="domain" description="Calpain catalytic" evidence="8">
    <location>
        <begin position="149"/>
        <end position="445"/>
    </location>
</feature>
<dbReference type="SUPFAM" id="SSF54001">
    <property type="entry name" value="Cysteine proteinases"/>
    <property type="match status" value="1"/>
</dbReference>
<dbReference type="GO" id="GO:0006508">
    <property type="term" value="P:proteolysis"/>
    <property type="evidence" value="ECO:0007669"/>
    <property type="project" value="UniProtKB-KW"/>
</dbReference>
<evidence type="ECO:0000256" key="1">
    <source>
        <dbReference type="ARBA" id="ARBA00007623"/>
    </source>
</evidence>